<reference evidence="3" key="1">
    <citation type="journal article" date="2019" name="Int. J. Syst. Evol. Microbiol.">
        <title>The Global Catalogue of Microorganisms (GCM) 10K type strain sequencing project: providing services to taxonomists for standard genome sequencing and annotation.</title>
        <authorList>
            <consortium name="The Broad Institute Genomics Platform"/>
            <consortium name="The Broad Institute Genome Sequencing Center for Infectious Disease"/>
            <person name="Wu L."/>
            <person name="Ma J."/>
        </authorList>
    </citation>
    <scope>NUCLEOTIDE SEQUENCE [LARGE SCALE GENOMIC DNA]</scope>
    <source>
        <strain evidence="3">KCTC 42964</strain>
    </source>
</reference>
<accession>A0ABV7KV41</accession>
<comment type="caution">
    <text evidence="2">The sequence shown here is derived from an EMBL/GenBank/DDBJ whole genome shotgun (WGS) entry which is preliminary data.</text>
</comment>
<evidence type="ECO:0000256" key="1">
    <source>
        <dbReference type="SAM" id="SignalP"/>
    </source>
</evidence>
<dbReference type="EMBL" id="JBHRTR010000009">
    <property type="protein sequence ID" value="MFC3226192.1"/>
    <property type="molecule type" value="Genomic_DNA"/>
</dbReference>
<feature type="signal peptide" evidence="1">
    <location>
        <begin position="1"/>
        <end position="26"/>
    </location>
</feature>
<evidence type="ECO:0000313" key="3">
    <source>
        <dbReference type="Proteomes" id="UP001595528"/>
    </source>
</evidence>
<sequence length="79" mass="8875">MNAKRILAALCLAAAAALLHLPAAQASESLERQRVEMAQVRAEMQKSLAIHRKEMVRIRLQVAADLQVALKEMEEARRR</sequence>
<keyword evidence="1" id="KW-0732">Signal</keyword>
<evidence type="ECO:0008006" key="4">
    <source>
        <dbReference type="Google" id="ProtNLM"/>
    </source>
</evidence>
<dbReference type="Proteomes" id="UP001595528">
    <property type="component" value="Unassembled WGS sequence"/>
</dbReference>
<organism evidence="2 3">
    <name type="scientific">Marinibaculum pumilum</name>
    <dbReference type="NCBI Taxonomy" id="1766165"/>
    <lineage>
        <taxon>Bacteria</taxon>
        <taxon>Pseudomonadati</taxon>
        <taxon>Pseudomonadota</taxon>
        <taxon>Alphaproteobacteria</taxon>
        <taxon>Rhodospirillales</taxon>
        <taxon>Rhodospirillaceae</taxon>
        <taxon>Marinibaculum</taxon>
    </lineage>
</organism>
<keyword evidence="3" id="KW-1185">Reference proteome</keyword>
<evidence type="ECO:0000313" key="2">
    <source>
        <dbReference type="EMBL" id="MFC3226192.1"/>
    </source>
</evidence>
<feature type="chain" id="PRO_5045966280" description="Peptidase M23" evidence="1">
    <location>
        <begin position="27"/>
        <end position="79"/>
    </location>
</feature>
<proteinExistence type="predicted"/>
<name>A0ABV7KV41_9PROT</name>
<protein>
    <recommendedName>
        <fullName evidence="4">Peptidase M23</fullName>
    </recommendedName>
</protein>
<gene>
    <name evidence="2" type="ORF">ACFOGJ_03070</name>
</gene>
<dbReference type="RefSeq" id="WP_379898044.1">
    <property type="nucleotide sequence ID" value="NZ_JBHRTR010000009.1"/>
</dbReference>